<feature type="region of interest" description="Disordered" evidence="1">
    <location>
        <begin position="1"/>
        <end position="20"/>
    </location>
</feature>
<keyword evidence="3" id="KW-1185">Reference proteome</keyword>
<organism evidence="2 3">
    <name type="scientific">Shewanella glacialipiscicola</name>
    <dbReference type="NCBI Taxonomy" id="614069"/>
    <lineage>
        <taxon>Bacteria</taxon>
        <taxon>Pseudomonadati</taxon>
        <taxon>Pseudomonadota</taxon>
        <taxon>Gammaproteobacteria</taxon>
        <taxon>Alteromonadales</taxon>
        <taxon>Shewanellaceae</taxon>
        <taxon>Shewanella</taxon>
    </lineage>
</organism>
<feature type="compositionally biased region" description="Polar residues" evidence="1">
    <location>
        <begin position="10"/>
        <end position="20"/>
    </location>
</feature>
<evidence type="ECO:0000313" key="2">
    <source>
        <dbReference type="EMBL" id="GMA83005.1"/>
    </source>
</evidence>
<evidence type="ECO:0000256" key="1">
    <source>
        <dbReference type="SAM" id="MobiDB-lite"/>
    </source>
</evidence>
<gene>
    <name evidence="2" type="ORF">GCM10025855_25380</name>
</gene>
<dbReference type="EMBL" id="BSUY01000001">
    <property type="protein sequence ID" value="GMA83005.1"/>
    <property type="molecule type" value="Genomic_DNA"/>
</dbReference>
<sequence>MFNKERWRNTALNHPHSSASYSTPLPIIISYCVNNISSNLTLILLNRLDNNRNNTRVTADVFTKNNILLIDF</sequence>
<reference evidence="3" key="1">
    <citation type="journal article" date="2019" name="Int. J. Syst. Evol. Microbiol.">
        <title>The Global Catalogue of Microorganisms (GCM) 10K type strain sequencing project: providing services to taxonomists for standard genome sequencing and annotation.</title>
        <authorList>
            <consortium name="The Broad Institute Genomics Platform"/>
            <consortium name="The Broad Institute Genome Sequencing Center for Infectious Disease"/>
            <person name="Wu L."/>
            <person name="Ma J."/>
        </authorList>
    </citation>
    <scope>NUCLEOTIDE SEQUENCE [LARGE SCALE GENOMIC DNA]</scope>
    <source>
        <strain evidence="3">NBRC 102030</strain>
    </source>
</reference>
<evidence type="ECO:0000313" key="3">
    <source>
        <dbReference type="Proteomes" id="UP001157046"/>
    </source>
</evidence>
<comment type="caution">
    <text evidence="2">The sequence shown here is derived from an EMBL/GenBank/DDBJ whole genome shotgun (WGS) entry which is preliminary data.</text>
</comment>
<proteinExistence type="predicted"/>
<name>A0ABQ6J850_9GAMM</name>
<protein>
    <submittedName>
        <fullName evidence="2">Uncharacterized protein</fullName>
    </submittedName>
</protein>
<accession>A0ABQ6J850</accession>
<dbReference type="Proteomes" id="UP001157046">
    <property type="component" value="Unassembled WGS sequence"/>
</dbReference>